<name>A0ABV8GTJ0_9ACTN</name>
<proteinExistence type="predicted"/>
<dbReference type="EMBL" id="JBHSBI010000054">
    <property type="protein sequence ID" value="MFC4016027.1"/>
    <property type="molecule type" value="Genomic_DNA"/>
</dbReference>
<reference evidence="4" key="1">
    <citation type="journal article" date="2019" name="Int. J. Syst. Evol. Microbiol.">
        <title>The Global Catalogue of Microorganisms (GCM) 10K type strain sequencing project: providing services to taxonomists for standard genome sequencing and annotation.</title>
        <authorList>
            <consortium name="The Broad Institute Genomics Platform"/>
            <consortium name="The Broad Institute Genome Sequencing Center for Infectious Disease"/>
            <person name="Wu L."/>
            <person name="Ma J."/>
        </authorList>
    </citation>
    <scope>NUCLEOTIDE SEQUENCE [LARGE SCALE GENOMIC DNA]</scope>
    <source>
        <strain evidence="4">TBRC 1276</strain>
    </source>
</reference>
<protein>
    <submittedName>
        <fullName evidence="3">Recombinase family protein</fullName>
    </submittedName>
</protein>
<keyword evidence="4" id="KW-1185">Reference proteome</keyword>
<evidence type="ECO:0000313" key="4">
    <source>
        <dbReference type="Proteomes" id="UP001595851"/>
    </source>
</evidence>
<accession>A0ABV8GTJ0</accession>
<evidence type="ECO:0000313" key="3">
    <source>
        <dbReference type="EMBL" id="MFC4016027.1"/>
    </source>
</evidence>
<sequence length="145" mass="15549">MTMVGELRKREIGSRSLHENLDTTTPGGRLVFHVFAALADFSRELIVAGTNQGLAADPPSSTPNFSRPPATCCPTPDAAAATRRPDHRCSRTQRPGGSLVITWLGPADFPEHRHDTLLRRLAWEASTDDPAALAALVAARAAQPC</sequence>
<dbReference type="PROSITE" id="PS51736">
    <property type="entry name" value="RECOMBINASES_3"/>
    <property type="match status" value="1"/>
</dbReference>
<feature type="domain" description="Resolvase/invertase-type recombinase catalytic" evidence="2">
    <location>
        <begin position="1"/>
        <end position="61"/>
    </location>
</feature>
<dbReference type="SUPFAM" id="SSF53041">
    <property type="entry name" value="Resolvase-like"/>
    <property type="match status" value="1"/>
</dbReference>
<gene>
    <name evidence="3" type="ORF">ACFOY2_53070</name>
</gene>
<organism evidence="3 4">
    <name type="scientific">Nonomuraea purpurea</name>
    <dbReference type="NCBI Taxonomy" id="1849276"/>
    <lineage>
        <taxon>Bacteria</taxon>
        <taxon>Bacillati</taxon>
        <taxon>Actinomycetota</taxon>
        <taxon>Actinomycetes</taxon>
        <taxon>Streptosporangiales</taxon>
        <taxon>Streptosporangiaceae</taxon>
        <taxon>Nonomuraea</taxon>
    </lineage>
</organism>
<dbReference type="Pfam" id="PF00239">
    <property type="entry name" value="Resolvase"/>
    <property type="match status" value="1"/>
</dbReference>
<feature type="region of interest" description="Disordered" evidence="1">
    <location>
        <begin position="75"/>
        <end position="95"/>
    </location>
</feature>
<dbReference type="RefSeq" id="WP_379535830.1">
    <property type="nucleotide sequence ID" value="NZ_JBHSBI010000054.1"/>
</dbReference>
<dbReference type="Proteomes" id="UP001595851">
    <property type="component" value="Unassembled WGS sequence"/>
</dbReference>
<comment type="caution">
    <text evidence="3">The sequence shown here is derived from an EMBL/GenBank/DDBJ whole genome shotgun (WGS) entry which is preliminary data.</text>
</comment>
<dbReference type="InterPro" id="IPR006119">
    <property type="entry name" value="Resolv_N"/>
</dbReference>
<dbReference type="Gene3D" id="3.40.50.1390">
    <property type="entry name" value="Resolvase, N-terminal catalytic domain"/>
    <property type="match status" value="1"/>
</dbReference>
<evidence type="ECO:0000256" key="1">
    <source>
        <dbReference type="SAM" id="MobiDB-lite"/>
    </source>
</evidence>
<evidence type="ECO:0000259" key="2">
    <source>
        <dbReference type="PROSITE" id="PS51736"/>
    </source>
</evidence>
<dbReference type="InterPro" id="IPR036162">
    <property type="entry name" value="Resolvase-like_N_sf"/>
</dbReference>